<protein>
    <recommendedName>
        <fullName evidence="3">Fungal N-terminal domain-containing protein</fullName>
    </recommendedName>
</protein>
<dbReference type="InterPro" id="IPR039327">
    <property type="entry name" value="CON7-like"/>
</dbReference>
<sequence length="280" mass="30291">MAEIVAVVASVGTLAEYGFKLSLQLFTYSQAVATADRSIRDMSNEVSLTSAVLQQLSSILKSDGQVASTTALDATYRITRECDGVFRELGMILEPSLAGLGDGDLTESKATLTLMLQVLGYAKDVANQQLMTLKRSHMERHMGEKGSAMQDMTASDIESPMQYPQVTTEPSTVFSSASVASAEAIEKTSKPLDKPLSSFQTQAQNHLLRHRGLQSPELSVNLAYNQGRLPASASLIFIESIPTNTFTKNGATKYILDKYMANDKTSSRSTRNTKDGVESG</sequence>
<accession>A0ABR2UI81</accession>
<comment type="caution">
    <text evidence="1">The sequence shown here is derived from an EMBL/GenBank/DDBJ whole genome shotgun (WGS) entry which is preliminary data.</text>
</comment>
<dbReference type="PANTHER" id="PTHR36167:SF4">
    <property type="entry name" value="FUNGAL N-TERMINAL DOMAIN-CONTAINING PROTEIN"/>
    <property type="match status" value="1"/>
</dbReference>
<reference evidence="1 2" key="1">
    <citation type="journal article" date="2024" name="J. Plant Pathol.">
        <title>Sequence and assembly of the genome of Seiridium unicorne, isolate CBS 538.82, causal agent of cypress canker disease.</title>
        <authorList>
            <person name="Scali E."/>
            <person name="Rocca G.D."/>
            <person name="Danti R."/>
            <person name="Garbelotto M."/>
            <person name="Barberini S."/>
            <person name="Baroncelli R."/>
            <person name="Emiliani G."/>
        </authorList>
    </citation>
    <scope>NUCLEOTIDE SEQUENCE [LARGE SCALE GENOMIC DNA]</scope>
    <source>
        <strain evidence="1 2">BM-138-508</strain>
    </source>
</reference>
<evidence type="ECO:0000313" key="1">
    <source>
        <dbReference type="EMBL" id="KAK9414222.1"/>
    </source>
</evidence>
<keyword evidence="2" id="KW-1185">Reference proteome</keyword>
<organism evidence="1 2">
    <name type="scientific">Seiridium unicorne</name>
    <dbReference type="NCBI Taxonomy" id="138068"/>
    <lineage>
        <taxon>Eukaryota</taxon>
        <taxon>Fungi</taxon>
        <taxon>Dikarya</taxon>
        <taxon>Ascomycota</taxon>
        <taxon>Pezizomycotina</taxon>
        <taxon>Sordariomycetes</taxon>
        <taxon>Xylariomycetidae</taxon>
        <taxon>Amphisphaeriales</taxon>
        <taxon>Sporocadaceae</taxon>
        <taxon>Seiridium</taxon>
    </lineage>
</organism>
<dbReference type="EMBL" id="JARVKF010000429">
    <property type="protein sequence ID" value="KAK9414222.1"/>
    <property type="molecule type" value="Genomic_DNA"/>
</dbReference>
<name>A0ABR2UI81_9PEZI</name>
<evidence type="ECO:0008006" key="3">
    <source>
        <dbReference type="Google" id="ProtNLM"/>
    </source>
</evidence>
<evidence type="ECO:0000313" key="2">
    <source>
        <dbReference type="Proteomes" id="UP001408356"/>
    </source>
</evidence>
<dbReference type="PANTHER" id="PTHR36167">
    <property type="entry name" value="C2H2 FINGER DOMAIN TRANSCRIPTION FACTOR (EUROFUNG)-RELATED"/>
    <property type="match status" value="1"/>
</dbReference>
<dbReference type="Proteomes" id="UP001408356">
    <property type="component" value="Unassembled WGS sequence"/>
</dbReference>
<proteinExistence type="predicted"/>
<gene>
    <name evidence="1" type="ORF">SUNI508_02321</name>
</gene>